<evidence type="ECO:0000259" key="4">
    <source>
        <dbReference type="PROSITE" id="PS51186"/>
    </source>
</evidence>
<dbReference type="GO" id="GO:0008080">
    <property type="term" value="F:N-acetyltransferase activity"/>
    <property type="evidence" value="ECO:0007669"/>
    <property type="project" value="UniProtKB-ARBA"/>
</dbReference>
<dbReference type="CDD" id="cd04301">
    <property type="entry name" value="NAT_SF"/>
    <property type="match status" value="1"/>
</dbReference>
<dbReference type="Gene3D" id="3.40.630.30">
    <property type="match status" value="1"/>
</dbReference>
<organism evidence="5 6">
    <name type="scientific">Streptomonospora litoralis</name>
    <dbReference type="NCBI Taxonomy" id="2498135"/>
    <lineage>
        <taxon>Bacteria</taxon>
        <taxon>Bacillati</taxon>
        <taxon>Actinomycetota</taxon>
        <taxon>Actinomycetes</taxon>
        <taxon>Streptosporangiales</taxon>
        <taxon>Nocardiopsidaceae</taxon>
        <taxon>Streptomonospora</taxon>
    </lineage>
</organism>
<gene>
    <name evidence="5" type="ORF">EKD16_04380</name>
</gene>
<protein>
    <submittedName>
        <fullName evidence="5">Acetyltransferase (GNAT) family protein</fullName>
    </submittedName>
</protein>
<evidence type="ECO:0000313" key="5">
    <source>
        <dbReference type="EMBL" id="QBI52684.1"/>
    </source>
</evidence>
<name>A0A4P6Q1T9_9ACTN</name>
<comment type="similarity">
    <text evidence="1">Belongs to the acetyltransferase family.</text>
</comment>
<dbReference type="PANTHER" id="PTHR10545">
    <property type="entry name" value="DIAMINE N-ACETYLTRANSFERASE"/>
    <property type="match status" value="1"/>
</dbReference>
<dbReference type="InterPro" id="IPR051016">
    <property type="entry name" value="Diverse_Substrate_AcTransf"/>
</dbReference>
<dbReference type="InterPro" id="IPR016181">
    <property type="entry name" value="Acyl_CoA_acyltransferase"/>
</dbReference>
<keyword evidence="6" id="KW-1185">Reference proteome</keyword>
<evidence type="ECO:0000256" key="3">
    <source>
        <dbReference type="ARBA" id="ARBA00023315"/>
    </source>
</evidence>
<dbReference type="AlphaFoldDB" id="A0A4P6Q1T9"/>
<evidence type="ECO:0000256" key="2">
    <source>
        <dbReference type="ARBA" id="ARBA00022679"/>
    </source>
</evidence>
<proteinExistence type="inferred from homology"/>
<dbReference type="Pfam" id="PF00583">
    <property type="entry name" value="Acetyltransf_1"/>
    <property type="match status" value="1"/>
</dbReference>
<dbReference type="EMBL" id="CP036455">
    <property type="protein sequence ID" value="QBI52684.1"/>
    <property type="molecule type" value="Genomic_DNA"/>
</dbReference>
<accession>A0A4P6Q1T9</accession>
<dbReference type="KEGG" id="strr:EKD16_04380"/>
<dbReference type="InterPro" id="IPR000182">
    <property type="entry name" value="GNAT_dom"/>
</dbReference>
<evidence type="ECO:0000313" key="6">
    <source>
        <dbReference type="Proteomes" id="UP000292235"/>
    </source>
</evidence>
<dbReference type="FunFam" id="3.40.630.30:FF:000064">
    <property type="entry name" value="GNAT family acetyltransferase"/>
    <property type="match status" value="1"/>
</dbReference>
<dbReference type="OrthoDB" id="9805924at2"/>
<dbReference type="SUPFAM" id="SSF55729">
    <property type="entry name" value="Acyl-CoA N-acyltransferases (Nat)"/>
    <property type="match status" value="1"/>
</dbReference>
<evidence type="ECO:0000256" key="1">
    <source>
        <dbReference type="ARBA" id="ARBA00008694"/>
    </source>
</evidence>
<sequence>MIRPARPEDVPVIHRLVGELADYEKEPEAAVATRAQLHAALFGEDPTAAAHIAEHVPDDGSPAVVAGFALWFRNYSTWTGNPGIYLEDLFVRPELRGRGYGKALLTELAALCVERGYDRLQWWVLDWNTPSIDFYKSLGAQAMDAWTVFRLDGAALQALGERAG</sequence>
<dbReference type="PANTHER" id="PTHR10545:SF29">
    <property type="entry name" value="GH14572P-RELATED"/>
    <property type="match status" value="1"/>
</dbReference>
<reference evidence="5 6" key="1">
    <citation type="submission" date="2019-02" db="EMBL/GenBank/DDBJ databases">
        <authorList>
            <person name="Khodamoradi S."/>
            <person name="Hahnke R.L."/>
            <person name="Kaempfer P."/>
            <person name="Schumann P."/>
            <person name="Rohde M."/>
            <person name="Steinert M."/>
            <person name="Luzhetskyy A."/>
            <person name="Wink J."/>
            <person name="Ruckert C."/>
        </authorList>
    </citation>
    <scope>NUCLEOTIDE SEQUENCE [LARGE SCALE GENOMIC DNA]</scope>
    <source>
        <strain evidence="5 6">M2</strain>
    </source>
</reference>
<dbReference type="PROSITE" id="PS51186">
    <property type="entry name" value="GNAT"/>
    <property type="match status" value="1"/>
</dbReference>
<dbReference type="Proteomes" id="UP000292235">
    <property type="component" value="Chromosome"/>
</dbReference>
<feature type="domain" description="N-acetyltransferase" evidence="4">
    <location>
        <begin position="1"/>
        <end position="161"/>
    </location>
</feature>
<dbReference type="RefSeq" id="WP_131097194.1">
    <property type="nucleotide sequence ID" value="NZ_CP036455.1"/>
</dbReference>
<keyword evidence="3" id="KW-0012">Acyltransferase</keyword>
<keyword evidence="2 5" id="KW-0808">Transferase</keyword>